<dbReference type="Pfam" id="PF02995">
    <property type="entry name" value="DUF229"/>
    <property type="match status" value="1"/>
</dbReference>
<dbReference type="RefSeq" id="XP_013075121.2">
    <property type="nucleotide sequence ID" value="XM_013219667.2"/>
</dbReference>
<dbReference type="InterPro" id="IPR017850">
    <property type="entry name" value="Alkaline_phosphatase_core_sf"/>
</dbReference>
<dbReference type="GO" id="GO:0005615">
    <property type="term" value="C:extracellular space"/>
    <property type="evidence" value="ECO:0007669"/>
    <property type="project" value="TreeGrafter"/>
</dbReference>
<dbReference type="AlphaFoldDB" id="A0A2C9KW61"/>
<dbReference type="Gene3D" id="3.40.720.10">
    <property type="entry name" value="Alkaline Phosphatase, subunit A"/>
    <property type="match status" value="1"/>
</dbReference>
<proteinExistence type="predicted"/>
<dbReference type="CDD" id="cd16021">
    <property type="entry name" value="ALP_like"/>
    <property type="match status" value="1"/>
</dbReference>
<organism evidence="1 2">
    <name type="scientific">Biomphalaria glabrata</name>
    <name type="common">Bloodfluke planorb</name>
    <name type="synonym">Freshwater snail</name>
    <dbReference type="NCBI Taxonomy" id="6526"/>
    <lineage>
        <taxon>Eukaryota</taxon>
        <taxon>Metazoa</taxon>
        <taxon>Spiralia</taxon>
        <taxon>Lophotrochozoa</taxon>
        <taxon>Mollusca</taxon>
        <taxon>Gastropoda</taxon>
        <taxon>Heterobranchia</taxon>
        <taxon>Euthyneura</taxon>
        <taxon>Panpulmonata</taxon>
        <taxon>Hygrophila</taxon>
        <taxon>Lymnaeoidea</taxon>
        <taxon>Planorbidae</taxon>
        <taxon>Biomphalaria</taxon>
    </lineage>
</organism>
<dbReference type="PANTHER" id="PTHR10974">
    <property type="entry name" value="FI08016P-RELATED"/>
    <property type="match status" value="1"/>
</dbReference>
<sequence length="730" mass="83755">MSLQSKITSLNRCFVVLLCASFLVLLALGYINRSTDMFQVLLLQNASKPNDFFQSVVSRFSSMLFNEEATSKLDNGSQENGLSCSFPHLDPFHPNVVRLARLDRPTLSCTGALPDLTYIQNNQLIVNKTRIKENFPSSVVTCKYQDVIRKSNRDVLFAYSNIVKEFNNYIKLPSEAEYFVVTCEDRVRASTYSSTSKSYSGSTSTSHVTVSSTLTLPLNRSYLNNSFTFRTTYAPSTSPKPQILSKTYYALIPKLDNLLETEYLRSQKRLIESSPKETLNVIMIGFDGVSRYHFMRAMNKTYNLLVKDFQSFDMTKHSQVGKNTFPNFLGLFTGQSEEETRKWWDSRKSTDEFDLLWKDFEKAGYRTFFSEDFPKIGAFNFRLNGFYKVPTTYYNKALSFALDSDNGIWKAGRHCIGNRPEILFQYDYLQRFLDAFPKKPLFSLQYSTRISHDDVTMLSSVDEHVFNFYTELNRTGHLNNTLLLTFSDHGIRFGNLRYTHLGDVENRTPFVLYTFPAWFLKKYPDVARNLRTNTGRLTTHFDTHATIQDLLYFKAGGYSPIHKSKHGISLFQEIPRNRTCNDAAIPQEFCLCGYQNLLNVDANSELSMFLSEMVLAFLNSKIDYTICQNLTIHKILEVLRLHDVNGDSGVAKSIFKLKVETVPGHGVFEAVVESVEKSTGNPWHKLSKDNLKDIKVKEGVDRLNMYRGQSECADDARMKLFCYCKNLLKS</sequence>
<dbReference type="Proteomes" id="UP000076420">
    <property type="component" value="Unassembled WGS sequence"/>
</dbReference>
<protein>
    <submittedName>
        <fullName evidence="1">Uncharacterized protein</fullName>
    </submittedName>
</protein>
<reference evidence="1" key="1">
    <citation type="submission" date="2020-05" db="UniProtKB">
        <authorList>
            <consortium name="EnsemblMetazoa"/>
        </authorList>
    </citation>
    <scope>IDENTIFICATION</scope>
    <source>
        <strain evidence="1">BB02</strain>
    </source>
</reference>
<accession>A0A2C9KW61</accession>
<evidence type="ECO:0000313" key="2">
    <source>
        <dbReference type="Proteomes" id="UP000076420"/>
    </source>
</evidence>
<dbReference type="VEuPathDB" id="VectorBase:BGLAX_026874"/>
<dbReference type="FunFam" id="3.40.720.10:FF:000017">
    <property type="entry name" value="Predicted protein"/>
    <property type="match status" value="1"/>
</dbReference>
<dbReference type="VEuPathDB" id="VectorBase:BGLB024169"/>
<dbReference type="SUPFAM" id="SSF53649">
    <property type="entry name" value="Alkaline phosphatase-like"/>
    <property type="match status" value="1"/>
</dbReference>
<dbReference type="KEGG" id="bgt:106061502"/>
<dbReference type="EnsemblMetazoa" id="BGLB024169-RA">
    <property type="protein sequence ID" value="BGLB024169-PA"/>
    <property type="gene ID" value="BGLB024169"/>
</dbReference>
<dbReference type="PANTHER" id="PTHR10974:SF1">
    <property type="entry name" value="FI08016P-RELATED"/>
    <property type="match status" value="1"/>
</dbReference>
<gene>
    <name evidence="1" type="primary">106061502</name>
</gene>
<evidence type="ECO:0000313" key="1">
    <source>
        <dbReference type="EnsemblMetazoa" id="BGLB024169-PA"/>
    </source>
</evidence>
<dbReference type="OrthoDB" id="6125024at2759"/>
<name>A0A2C9KW61_BIOGL</name>
<dbReference type="STRING" id="6526.A0A2C9KW61"/>
<dbReference type="InterPro" id="IPR004245">
    <property type="entry name" value="DUF229"/>
</dbReference>